<reference evidence="1" key="1">
    <citation type="submission" date="2021-01" db="EMBL/GenBank/DDBJ databases">
        <authorList>
            <person name="Corre E."/>
            <person name="Pelletier E."/>
            <person name="Niang G."/>
            <person name="Scheremetjew M."/>
            <person name="Finn R."/>
            <person name="Kale V."/>
            <person name="Holt S."/>
            <person name="Cochrane G."/>
            <person name="Meng A."/>
            <person name="Brown T."/>
            <person name="Cohen L."/>
        </authorList>
    </citation>
    <scope>NUCLEOTIDE SEQUENCE</scope>
    <source>
        <strain evidence="1">CCMP645</strain>
    </source>
</reference>
<evidence type="ECO:0000313" key="1">
    <source>
        <dbReference type="EMBL" id="CAE0769729.1"/>
    </source>
</evidence>
<gene>
    <name evidence="1" type="ORF">PCAR00345_LOCUS22341</name>
</gene>
<dbReference type="AlphaFoldDB" id="A0A7S4F3E2"/>
<organism evidence="1">
    <name type="scientific">Chrysotila carterae</name>
    <name type="common">Marine alga</name>
    <name type="synonym">Syracosphaera carterae</name>
    <dbReference type="NCBI Taxonomy" id="13221"/>
    <lineage>
        <taxon>Eukaryota</taxon>
        <taxon>Haptista</taxon>
        <taxon>Haptophyta</taxon>
        <taxon>Prymnesiophyceae</taxon>
        <taxon>Isochrysidales</taxon>
        <taxon>Isochrysidaceae</taxon>
        <taxon>Chrysotila</taxon>
    </lineage>
</organism>
<accession>A0A7S4F3E2</accession>
<dbReference type="EMBL" id="HBIZ01035074">
    <property type="protein sequence ID" value="CAE0769729.1"/>
    <property type="molecule type" value="Transcribed_RNA"/>
</dbReference>
<proteinExistence type="predicted"/>
<name>A0A7S4F3E2_CHRCT</name>
<sequence>MFFMQCHPFCAVVIINSSLSIQHRPPNSTTHILNRQYPTSLFHDARRCLCTVVACRFAIALSSEPEGLLPFRKLFLRAGMTNDVALTGLLARPTSGVLRLRCVQVVVQGDMFVKLQPK</sequence>
<protein>
    <submittedName>
        <fullName evidence="1">Uncharacterized protein</fullName>
    </submittedName>
</protein>